<organism evidence="1 2">
    <name type="scientific">Pseudomonas hunanensis</name>
    <dbReference type="NCBI Taxonomy" id="1247546"/>
    <lineage>
        <taxon>Bacteria</taxon>
        <taxon>Pseudomonadati</taxon>
        <taxon>Pseudomonadota</taxon>
        <taxon>Gammaproteobacteria</taxon>
        <taxon>Pseudomonadales</taxon>
        <taxon>Pseudomonadaceae</taxon>
        <taxon>Pseudomonas</taxon>
    </lineage>
</organism>
<comment type="caution">
    <text evidence="1">The sequence shown here is derived from an EMBL/GenBank/DDBJ whole genome shotgun (WGS) entry which is preliminary data.</text>
</comment>
<evidence type="ECO:0000313" key="2">
    <source>
        <dbReference type="Proteomes" id="UP000236285"/>
    </source>
</evidence>
<keyword evidence="2" id="KW-1185">Reference proteome</keyword>
<accession>A0ACC9MX81</accession>
<name>A0ACC9MX81_9PSED</name>
<protein>
    <submittedName>
        <fullName evidence="1">Uncharacterized protein</fullName>
    </submittedName>
</protein>
<sequence length="420" mass="48390">MINVTENAFRDYLFDHHKEDLSSLISGRREPVEWEGEEFPPLHFLLRRKVERAINEMLDQIESLVLTAKELRLEKNGPHPTRVDLFGCSESTGITIIELKKSQQTERQAFTELLAYANHFCSIFPGVNETAITSVLVAPMETRTVKDAYVQELLLNKKNIVSFVPSYEDGRYALRVYYPDDSYYKWFENNVFNDHSMMCVTMSFPLIPGWIDSEYSEPPQYAIDALNQVSNSISHVLESKGFHAIVYANQKWSEIAGVFPYPNTIVVAAVNPFSSVRTFTEDGSIGGRSVPGRLTEIQSIYNQLTEEGQRFNWLETMESDFLGRLIRTVRDQLEYCLMNELRSVRIEIGVPDWYGFKTSMVDAVFTHNLEAYTTGLLREVYSEYVSYLFETGQQEVMFGYQMLTPFLAVWEICSGFGYEE</sequence>
<proteinExistence type="predicted"/>
<dbReference type="EMBL" id="PISL01000042">
    <property type="protein sequence ID" value="PKF23660.1"/>
    <property type="molecule type" value="Genomic_DNA"/>
</dbReference>
<dbReference type="Proteomes" id="UP000236285">
    <property type="component" value="Unassembled WGS sequence"/>
</dbReference>
<evidence type="ECO:0000313" key="1">
    <source>
        <dbReference type="EMBL" id="PKF23660.1"/>
    </source>
</evidence>
<reference evidence="1" key="1">
    <citation type="submission" date="2017-12" db="EMBL/GenBank/DDBJ databases">
        <title>High quality draft genome sequence of Pseudomonas hunanensis P11 isolated from the high-arsenic soil.</title>
        <authorList>
            <person name="Pan J."/>
        </authorList>
    </citation>
    <scope>NUCLEOTIDE SEQUENCE</scope>
    <source>
        <strain evidence="1">P11</strain>
    </source>
</reference>
<gene>
    <name evidence="1" type="ORF">CW309_25925</name>
</gene>